<dbReference type="RefSeq" id="WP_249736883.1">
    <property type="nucleotide sequence ID" value="NZ_JAKNCJ010000002.1"/>
</dbReference>
<organism evidence="1 2">
    <name type="scientific">Brachybacterium equifaecis</name>
    <dbReference type="NCBI Taxonomy" id="2910770"/>
    <lineage>
        <taxon>Bacteria</taxon>
        <taxon>Bacillati</taxon>
        <taxon>Actinomycetota</taxon>
        <taxon>Actinomycetes</taxon>
        <taxon>Micrococcales</taxon>
        <taxon>Dermabacteraceae</taxon>
        <taxon>Brachybacterium</taxon>
    </lineage>
</organism>
<accession>A0ABT0QYN6</accession>
<evidence type="ECO:0000313" key="2">
    <source>
        <dbReference type="Proteomes" id="UP001203761"/>
    </source>
</evidence>
<evidence type="ECO:0000313" key="1">
    <source>
        <dbReference type="EMBL" id="MCL6422767.1"/>
    </source>
</evidence>
<sequence>METDRDFEGAVEAHWSLKQEDPRAMMGAPRAGLWSIHPEGSAHTTATGAYTKGLVLERIGEWPVPEPIHHLARIDGAPRGWQWEEREDGRGRLVEVDDPECLIQPPAPGTPHARLAPVLDALQSAGFVPDALPFSLGDLADAVVNDQLEGAILERTVLGAPRGRSAFPFHEFEAFSSGGALAQRDAAEAVARLRDVLETCSVVAAERWGRIALVEITRELAIIAEPSPIGGWTFSPDAHAIGDWLDLTVRELAEGRGQLVVLARRFATSPEVREGEDGSLESVHPVTENPWVLFVADRGVLTQWHLKLSAAMPGEDERGLSVP</sequence>
<proteinExistence type="predicted"/>
<protein>
    <submittedName>
        <fullName evidence="1">Uncharacterized protein</fullName>
    </submittedName>
</protein>
<name>A0ABT0QYN6_9MICO</name>
<keyword evidence="2" id="KW-1185">Reference proteome</keyword>
<dbReference type="EMBL" id="JAKNCJ010000002">
    <property type="protein sequence ID" value="MCL6422767.1"/>
    <property type="molecule type" value="Genomic_DNA"/>
</dbReference>
<dbReference type="Proteomes" id="UP001203761">
    <property type="component" value="Unassembled WGS sequence"/>
</dbReference>
<comment type="caution">
    <text evidence="1">The sequence shown here is derived from an EMBL/GenBank/DDBJ whole genome shotgun (WGS) entry which is preliminary data.</text>
</comment>
<gene>
    <name evidence="1" type="ORF">Bequi_05090</name>
</gene>
<reference evidence="1" key="1">
    <citation type="submission" date="2022-02" db="EMBL/GenBank/DDBJ databases">
        <authorList>
            <person name="Lee M."/>
            <person name="Kim S.-J."/>
            <person name="Jung M.-Y."/>
        </authorList>
    </citation>
    <scope>NUCLEOTIDE SEQUENCE</scope>
    <source>
        <strain evidence="1">JHP9</strain>
    </source>
</reference>